<reference evidence="2 3" key="1">
    <citation type="submission" date="2024-04" db="EMBL/GenBank/DDBJ databases">
        <title>genome sequences of Mucor flavus KT1a and Helicostylum pulchrum KT1b strains isolation_sourced from the surface of a dry-aged beef.</title>
        <authorList>
            <person name="Toyotome T."/>
            <person name="Hosono M."/>
            <person name="Torimaru M."/>
            <person name="Fukuda K."/>
            <person name="Mikami N."/>
        </authorList>
    </citation>
    <scope>NUCLEOTIDE SEQUENCE [LARGE SCALE GENOMIC DNA]</scope>
    <source>
        <strain evidence="2 3">KT1b</strain>
    </source>
</reference>
<sequence length="161" mass="18463">MLCIADIFNHFCIHLFHTVTFYCRSNHYSTSKVRTLATRSGKPISKRLFDTLDRIQKSIFESTVESYKQMSAENDTRTNSESYNDYSLVADSNLVSNTTDISNSTADRSANIVNTPTDPNSHVANEKQSVEARRLEIIRTRYDSSQLNTEAKHFTKQKINR</sequence>
<evidence type="ECO:0000313" key="3">
    <source>
        <dbReference type="Proteomes" id="UP001476247"/>
    </source>
</evidence>
<protein>
    <submittedName>
        <fullName evidence="2">Uncharacterized protein</fullName>
    </submittedName>
</protein>
<accession>A0ABP9Y4U6</accession>
<organism evidence="2 3">
    <name type="scientific">Helicostylum pulchrum</name>
    <dbReference type="NCBI Taxonomy" id="562976"/>
    <lineage>
        <taxon>Eukaryota</taxon>
        <taxon>Fungi</taxon>
        <taxon>Fungi incertae sedis</taxon>
        <taxon>Mucoromycota</taxon>
        <taxon>Mucoromycotina</taxon>
        <taxon>Mucoromycetes</taxon>
        <taxon>Mucorales</taxon>
        <taxon>Mucorineae</taxon>
        <taxon>Mucoraceae</taxon>
        <taxon>Helicostylum</taxon>
    </lineage>
</organism>
<keyword evidence="3" id="KW-1185">Reference proteome</keyword>
<dbReference type="Proteomes" id="UP001476247">
    <property type="component" value="Unassembled WGS sequence"/>
</dbReference>
<evidence type="ECO:0000256" key="1">
    <source>
        <dbReference type="SAM" id="MobiDB-lite"/>
    </source>
</evidence>
<feature type="compositionally biased region" description="Polar residues" evidence="1">
    <location>
        <begin position="106"/>
        <end position="123"/>
    </location>
</feature>
<comment type="caution">
    <text evidence="2">The sequence shown here is derived from an EMBL/GenBank/DDBJ whole genome shotgun (WGS) entry which is preliminary data.</text>
</comment>
<proteinExistence type="predicted"/>
<evidence type="ECO:0000313" key="2">
    <source>
        <dbReference type="EMBL" id="GAA5802011.1"/>
    </source>
</evidence>
<gene>
    <name evidence="2" type="ORF">HPULCUR_007471</name>
</gene>
<name>A0ABP9Y4U6_9FUNG</name>
<dbReference type="EMBL" id="BAABUJ010000021">
    <property type="protein sequence ID" value="GAA5802011.1"/>
    <property type="molecule type" value="Genomic_DNA"/>
</dbReference>
<feature type="region of interest" description="Disordered" evidence="1">
    <location>
        <begin position="106"/>
        <end position="128"/>
    </location>
</feature>